<reference evidence="2 3" key="1">
    <citation type="submission" date="2016-10" db="EMBL/GenBank/DDBJ databases">
        <authorList>
            <person name="de Groot N.N."/>
        </authorList>
    </citation>
    <scope>NUCLEOTIDE SEQUENCE [LARGE SCALE GENOMIC DNA]</scope>
    <source>
        <strain evidence="2 3">DSM 19548</strain>
    </source>
</reference>
<dbReference type="Proteomes" id="UP000198728">
    <property type="component" value="Unassembled WGS sequence"/>
</dbReference>
<dbReference type="OrthoDB" id="7815246at2"/>
<evidence type="ECO:0000313" key="2">
    <source>
        <dbReference type="EMBL" id="SFC62133.1"/>
    </source>
</evidence>
<name>A0A1I1KVI4_9RHOB</name>
<protein>
    <submittedName>
        <fullName evidence="2">Uncharacterized protein</fullName>
    </submittedName>
</protein>
<organism evidence="2 3">
    <name type="scientific">Tropicimonas isoalkanivorans</name>
    <dbReference type="NCBI Taxonomy" id="441112"/>
    <lineage>
        <taxon>Bacteria</taxon>
        <taxon>Pseudomonadati</taxon>
        <taxon>Pseudomonadota</taxon>
        <taxon>Alphaproteobacteria</taxon>
        <taxon>Rhodobacterales</taxon>
        <taxon>Roseobacteraceae</taxon>
        <taxon>Tropicimonas</taxon>
    </lineage>
</organism>
<dbReference type="STRING" id="441112.SAMN04488094_10712"/>
<sequence length="254" mass="27077">MTTHRTRLLALPLLALASAAGAQQVDLSLDDTLTLGETEVAYRLDLGLSAVAPTRVRVDALLDLRDFQERLPELLAGEPVSDGCGNTTVLEEITVTARDSVVGVSGTLNTRFFHCGRTSDTGFERGELKSELDLGFTGEVTTRIADDCIVFNIVEMDLRPLKHITEGTEDSENLAAARTLLREAVNLVLADRPLCFDLPPELAPLAPSYDTVGPREIGDGGLGISVSGSVDVSTRTILSILSVLQREGAIPGPP</sequence>
<feature type="chain" id="PRO_5011617900" evidence="1">
    <location>
        <begin position="23"/>
        <end position="254"/>
    </location>
</feature>
<keyword evidence="3" id="KW-1185">Reference proteome</keyword>
<evidence type="ECO:0000256" key="1">
    <source>
        <dbReference type="SAM" id="SignalP"/>
    </source>
</evidence>
<proteinExistence type="predicted"/>
<evidence type="ECO:0000313" key="3">
    <source>
        <dbReference type="Proteomes" id="UP000198728"/>
    </source>
</evidence>
<dbReference type="RefSeq" id="WP_093361024.1">
    <property type="nucleotide sequence ID" value="NZ_FOLG01000007.1"/>
</dbReference>
<dbReference type="EMBL" id="FOLG01000007">
    <property type="protein sequence ID" value="SFC62133.1"/>
    <property type="molecule type" value="Genomic_DNA"/>
</dbReference>
<keyword evidence="1" id="KW-0732">Signal</keyword>
<gene>
    <name evidence="2" type="ORF">SAMN04488094_10712</name>
</gene>
<dbReference type="AlphaFoldDB" id="A0A1I1KVI4"/>
<accession>A0A1I1KVI4</accession>
<feature type="signal peptide" evidence="1">
    <location>
        <begin position="1"/>
        <end position="22"/>
    </location>
</feature>